<evidence type="ECO:0000259" key="2">
    <source>
        <dbReference type="SMART" id="SM00954"/>
    </source>
</evidence>
<dbReference type="InterPro" id="IPR052366">
    <property type="entry name" value="GTP_Pyrophosphokinase"/>
</dbReference>
<dbReference type="SUPFAM" id="SSF81301">
    <property type="entry name" value="Nucleotidyltransferase"/>
    <property type="match status" value="1"/>
</dbReference>
<dbReference type="AlphaFoldDB" id="U2QL10"/>
<protein>
    <submittedName>
        <fullName evidence="3">RelA/SpoT domain protein</fullName>
    </submittedName>
</protein>
<dbReference type="GO" id="GO:0015970">
    <property type="term" value="P:guanosine tetraphosphate biosynthetic process"/>
    <property type="evidence" value="ECO:0007669"/>
    <property type="project" value="UniProtKB-UniPathway"/>
</dbReference>
<evidence type="ECO:0000313" key="4">
    <source>
        <dbReference type="Proteomes" id="UP000016658"/>
    </source>
</evidence>
<dbReference type="InterPro" id="IPR007685">
    <property type="entry name" value="RelA_SpoT"/>
</dbReference>
<dbReference type="PANTHER" id="PTHR47837">
    <property type="entry name" value="GTP PYROPHOSPHOKINASE YJBM"/>
    <property type="match status" value="1"/>
</dbReference>
<feature type="domain" description="RelA/SpoT" evidence="2">
    <location>
        <begin position="73"/>
        <end position="196"/>
    </location>
</feature>
<dbReference type="Pfam" id="PF04607">
    <property type="entry name" value="RelA_SpoT"/>
    <property type="match status" value="1"/>
</dbReference>
<dbReference type="HOGENOM" id="CLU_077095_0_0_9"/>
<dbReference type="OrthoDB" id="9789634at2"/>
<dbReference type="PATRIC" id="fig|649755.3.peg.1650"/>
<gene>
    <name evidence="3" type="ORF">HMPREF0367_01783</name>
</gene>
<dbReference type="CDD" id="cd05399">
    <property type="entry name" value="NT_Rel-Spo_like"/>
    <property type="match status" value="1"/>
</dbReference>
<sequence length="232" mass="27504">MFKRSREYKSIMNMPEELIKQAFDEEFEEQLLAIRQSMSYYRCALMEVETKFKVLNEQFSLYYDRNPIESISTRIKSEASILRKLQNRNLPLSLESMEENIFDIAGVRVIGSFLEDIYDLANYFLKQDDVHLIETKDYIQHPKPNGYRSLHLIVEIPIFLANEKKWVKVEVQFRTIAMNFWASLEHKLRYKKELSQERLAEIDSELLECAKLCATLDQKMQNIKGSKLAQEL</sequence>
<dbReference type="PANTHER" id="PTHR47837:SF2">
    <property type="entry name" value="GTP PYROPHOSPHOKINASE YWAC"/>
    <property type="match status" value="1"/>
</dbReference>
<organism evidence="3 4">
    <name type="scientific">Faecalitalea cylindroides ATCC 27803</name>
    <dbReference type="NCBI Taxonomy" id="649755"/>
    <lineage>
        <taxon>Bacteria</taxon>
        <taxon>Bacillati</taxon>
        <taxon>Bacillota</taxon>
        <taxon>Erysipelotrichia</taxon>
        <taxon>Erysipelotrichales</taxon>
        <taxon>Erysipelotrichaceae</taxon>
        <taxon>Faecalitalea</taxon>
    </lineage>
</organism>
<proteinExistence type="predicted"/>
<dbReference type="InterPro" id="IPR043519">
    <property type="entry name" value="NT_sf"/>
</dbReference>
<reference evidence="3 4" key="1">
    <citation type="submission" date="2013-06" db="EMBL/GenBank/DDBJ databases">
        <authorList>
            <person name="Weinstock G."/>
            <person name="Sodergren E."/>
            <person name="Lobos E.A."/>
            <person name="Fulton L."/>
            <person name="Fulton R."/>
            <person name="Courtney L."/>
            <person name="Fronick C."/>
            <person name="O'Laughlin M."/>
            <person name="Godfrey J."/>
            <person name="Wilson R.M."/>
            <person name="Miner T."/>
            <person name="Farmer C."/>
            <person name="Delehaunty K."/>
            <person name="Cordes M."/>
            <person name="Minx P."/>
            <person name="Tomlinson C."/>
            <person name="Chen J."/>
            <person name="Wollam A."/>
            <person name="Pepin K.H."/>
            <person name="Bhonagiri V."/>
            <person name="Zhang X."/>
            <person name="Warren W."/>
            <person name="Mitreva M."/>
            <person name="Mardis E.R."/>
            <person name="Wilson R.K."/>
        </authorList>
    </citation>
    <scope>NUCLEOTIDE SEQUENCE [LARGE SCALE GENOMIC DNA]</scope>
    <source>
        <strain evidence="3 4">ATCC 27803</strain>
    </source>
</reference>
<comment type="caution">
    <text evidence="3">The sequence shown here is derived from an EMBL/GenBank/DDBJ whole genome shotgun (WGS) entry which is preliminary data.</text>
</comment>
<dbReference type="Gene3D" id="3.30.460.10">
    <property type="entry name" value="Beta Polymerase, domain 2"/>
    <property type="match status" value="1"/>
</dbReference>
<dbReference type="EMBL" id="AWVI01000095">
    <property type="protein sequence ID" value="ERK41963.1"/>
    <property type="molecule type" value="Genomic_DNA"/>
</dbReference>
<dbReference type="Proteomes" id="UP000016658">
    <property type="component" value="Unassembled WGS sequence"/>
</dbReference>
<dbReference type="Gene3D" id="1.10.287.860">
    <property type="entry name" value="Nucleotidyltransferase"/>
    <property type="match status" value="1"/>
</dbReference>
<comment type="pathway">
    <text evidence="1">Purine metabolism; ppGpp biosynthesis; ppGpp from GTP: step 1/2.</text>
</comment>
<dbReference type="SMART" id="SM00954">
    <property type="entry name" value="RelA_SpoT"/>
    <property type="match status" value="1"/>
</dbReference>
<accession>U2QL10</accession>
<dbReference type="UniPathway" id="UPA00908">
    <property type="reaction ID" value="UER00884"/>
</dbReference>
<evidence type="ECO:0000313" key="3">
    <source>
        <dbReference type="EMBL" id="ERK41963.1"/>
    </source>
</evidence>
<name>U2QL10_9FIRM</name>
<evidence type="ECO:0000256" key="1">
    <source>
        <dbReference type="ARBA" id="ARBA00004976"/>
    </source>
</evidence>